<accession>A0A0E9WAJ9</accession>
<evidence type="ECO:0000313" key="1">
    <source>
        <dbReference type="EMBL" id="JAH86610.1"/>
    </source>
</evidence>
<sequence>MKLKKAPLLPDLHSCKLCELTHRAAAHSKCRCRMLQPVVYSS</sequence>
<organism evidence="1">
    <name type="scientific">Anguilla anguilla</name>
    <name type="common">European freshwater eel</name>
    <name type="synonym">Muraena anguilla</name>
    <dbReference type="NCBI Taxonomy" id="7936"/>
    <lineage>
        <taxon>Eukaryota</taxon>
        <taxon>Metazoa</taxon>
        <taxon>Chordata</taxon>
        <taxon>Craniata</taxon>
        <taxon>Vertebrata</taxon>
        <taxon>Euteleostomi</taxon>
        <taxon>Actinopterygii</taxon>
        <taxon>Neopterygii</taxon>
        <taxon>Teleostei</taxon>
        <taxon>Anguilliformes</taxon>
        <taxon>Anguillidae</taxon>
        <taxon>Anguilla</taxon>
    </lineage>
</organism>
<dbReference type="EMBL" id="GBXM01021967">
    <property type="protein sequence ID" value="JAH86610.1"/>
    <property type="molecule type" value="Transcribed_RNA"/>
</dbReference>
<protein>
    <submittedName>
        <fullName evidence="1">Uncharacterized protein</fullName>
    </submittedName>
</protein>
<dbReference type="AlphaFoldDB" id="A0A0E9WAJ9"/>
<name>A0A0E9WAJ9_ANGAN</name>
<proteinExistence type="predicted"/>
<reference evidence="1" key="2">
    <citation type="journal article" date="2015" name="Fish Shellfish Immunol.">
        <title>Early steps in the European eel (Anguilla anguilla)-Vibrio vulnificus interaction in the gills: Role of the RtxA13 toxin.</title>
        <authorList>
            <person name="Callol A."/>
            <person name="Pajuelo D."/>
            <person name="Ebbesson L."/>
            <person name="Teles M."/>
            <person name="MacKenzie S."/>
            <person name="Amaro C."/>
        </authorList>
    </citation>
    <scope>NUCLEOTIDE SEQUENCE</scope>
</reference>
<reference evidence="1" key="1">
    <citation type="submission" date="2014-11" db="EMBL/GenBank/DDBJ databases">
        <authorList>
            <person name="Amaro Gonzalez C."/>
        </authorList>
    </citation>
    <scope>NUCLEOTIDE SEQUENCE</scope>
</reference>